<sequence length="299" mass="33800">MKFEIVKDKKDSNSKDEASSLIETPRWTLEEIALSKSTIEQIEEMIAYVNNRDKLLSEWEFNRFLKTGNGLSINFFGPPGTGKSITAEAIAQKLGTNIIKVNYGELESELVGGTSKNLSKIFKLAEEGNSLLFFDEADAVLSKRISNLSQAADHGVNSAKSTLLTLIDKFNGVIIFATNLFENYDEAFLRRIIFNVEFPVPDQEMRTQLWEFHLSKKIPRNISYERASEISEGLCGGDIRNITIKMGLKLLVGKTNVIDEVLINDEINKYKTIKLRHKKINLVETVVIEDENTSDIQEE</sequence>
<dbReference type="GO" id="GO:0016887">
    <property type="term" value="F:ATP hydrolysis activity"/>
    <property type="evidence" value="ECO:0007669"/>
    <property type="project" value="InterPro"/>
</dbReference>
<name>A0A4P5ZQF6_PLAAG</name>
<dbReference type="RefSeq" id="WP_141295666.1">
    <property type="nucleotide sequence ID" value="NZ_BJCD01000062.1"/>
</dbReference>
<dbReference type="EMBL" id="BJCD01000062">
    <property type="protein sequence ID" value="GDZ95592.1"/>
    <property type="molecule type" value="Genomic_DNA"/>
</dbReference>
<reference evidence="6" key="1">
    <citation type="submission" date="2019-02" db="EMBL/GenBank/DDBJ databases">
        <title>Draft genome sequence of Planktothrix agardhii NIES-905.</title>
        <authorList>
            <person name="Yamaguchi H."/>
            <person name="Suzuki S."/>
            <person name="Kawachi M."/>
        </authorList>
    </citation>
    <scope>NUCLEOTIDE SEQUENCE [LARGE SCALE GENOMIC DNA]</scope>
    <source>
        <strain evidence="6">CCAP 1459/11A</strain>
    </source>
</reference>
<dbReference type="InterPro" id="IPR027417">
    <property type="entry name" value="P-loop_NTPase"/>
</dbReference>
<dbReference type="GO" id="GO:0005524">
    <property type="term" value="F:ATP binding"/>
    <property type="evidence" value="ECO:0007669"/>
    <property type="project" value="UniProtKB-KW"/>
</dbReference>
<dbReference type="AlphaFoldDB" id="A0A4P5ZQF6"/>
<evidence type="ECO:0000256" key="2">
    <source>
        <dbReference type="ARBA" id="ARBA00022741"/>
    </source>
</evidence>
<dbReference type="InterPro" id="IPR003593">
    <property type="entry name" value="AAA+_ATPase"/>
</dbReference>
<evidence type="ECO:0000313" key="6">
    <source>
        <dbReference type="Proteomes" id="UP000299794"/>
    </source>
</evidence>
<keyword evidence="2" id="KW-0547">Nucleotide-binding</keyword>
<keyword evidence="3" id="KW-0067">ATP-binding</keyword>
<dbReference type="Pfam" id="PF00004">
    <property type="entry name" value="AAA"/>
    <property type="match status" value="1"/>
</dbReference>
<accession>A0A4P5ZQF6</accession>
<dbReference type="InterPro" id="IPR003959">
    <property type="entry name" value="ATPase_AAA_core"/>
</dbReference>
<protein>
    <submittedName>
        <fullName evidence="5">AAA ATPase, central region</fullName>
    </submittedName>
</protein>
<dbReference type="SUPFAM" id="SSF52540">
    <property type="entry name" value="P-loop containing nucleoside triphosphate hydrolases"/>
    <property type="match status" value="1"/>
</dbReference>
<dbReference type="CDD" id="cd19481">
    <property type="entry name" value="RecA-like_protease"/>
    <property type="match status" value="1"/>
</dbReference>
<evidence type="ECO:0000256" key="1">
    <source>
        <dbReference type="ARBA" id="ARBA00006914"/>
    </source>
</evidence>
<comment type="similarity">
    <text evidence="1">Belongs to the AAA ATPase family.</text>
</comment>
<comment type="caution">
    <text evidence="5">The sequence shown here is derived from an EMBL/GenBank/DDBJ whole genome shotgun (WGS) entry which is preliminary data.</text>
</comment>
<proteinExistence type="inferred from homology"/>
<evidence type="ECO:0000313" key="5">
    <source>
        <dbReference type="EMBL" id="GDZ95592.1"/>
    </source>
</evidence>
<evidence type="ECO:0000259" key="4">
    <source>
        <dbReference type="SMART" id="SM00382"/>
    </source>
</evidence>
<evidence type="ECO:0000256" key="3">
    <source>
        <dbReference type="ARBA" id="ARBA00022840"/>
    </source>
</evidence>
<dbReference type="Gene3D" id="3.40.50.300">
    <property type="entry name" value="P-loop containing nucleotide triphosphate hydrolases"/>
    <property type="match status" value="1"/>
</dbReference>
<feature type="domain" description="AAA+ ATPase" evidence="4">
    <location>
        <begin position="69"/>
        <end position="204"/>
    </location>
</feature>
<organism evidence="5 6">
    <name type="scientific">Planktothrix agardhii CCAP 1459/11A</name>
    <dbReference type="NCBI Taxonomy" id="282420"/>
    <lineage>
        <taxon>Bacteria</taxon>
        <taxon>Bacillati</taxon>
        <taxon>Cyanobacteriota</taxon>
        <taxon>Cyanophyceae</taxon>
        <taxon>Oscillatoriophycideae</taxon>
        <taxon>Oscillatoriales</taxon>
        <taxon>Microcoleaceae</taxon>
        <taxon>Planktothrix</taxon>
    </lineage>
</organism>
<dbReference type="PANTHER" id="PTHR23073">
    <property type="entry name" value="26S PROTEASOME REGULATORY SUBUNIT"/>
    <property type="match status" value="1"/>
</dbReference>
<dbReference type="InterPro" id="IPR050221">
    <property type="entry name" value="26S_Proteasome_ATPase"/>
</dbReference>
<dbReference type="SMART" id="SM00382">
    <property type="entry name" value="AAA"/>
    <property type="match status" value="1"/>
</dbReference>
<dbReference type="Proteomes" id="UP000299794">
    <property type="component" value="Unassembled WGS sequence"/>
</dbReference>
<gene>
    <name evidence="5" type="ORF">PA905_40220</name>
</gene>